<keyword evidence="2" id="KW-1185">Reference proteome</keyword>
<dbReference type="eggNOG" id="COG0727">
    <property type="taxonomic scope" value="Bacteria"/>
</dbReference>
<evidence type="ECO:0000313" key="1">
    <source>
        <dbReference type="EMBL" id="EKU80827.1"/>
    </source>
</evidence>
<dbReference type="PATRIC" id="fig|883126.3.peg.4022"/>
<accession>K9DPW2</accession>
<dbReference type="HOGENOM" id="CLU_123885_1_0_4"/>
<gene>
    <name evidence="1" type="ORF">HMPREF9710_03994</name>
</gene>
<evidence type="ECO:0000313" key="2">
    <source>
        <dbReference type="Proteomes" id="UP000009874"/>
    </source>
</evidence>
<dbReference type="InterPro" id="IPR005358">
    <property type="entry name" value="Puta_zinc/iron-chelating_dom"/>
</dbReference>
<protein>
    <recommendedName>
        <fullName evidence="3">YkgJ family cysteine cluster protein</fullName>
    </recommendedName>
</protein>
<dbReference type="Proteomes" id="UP000009874">
    <property type="component" value="Unassembled WGS sequence"/>
</dbReference>
<reference evidence="1 2" key="1">
    <citation type="submission" date="2012-09" db="EMBL/GenBank/DDBJ databases">
        <title>The Genome Sequence of Massilia timonae CCUG 45783.</title>
        <authorList>
            <consortium name="The Broad Institute Genome Sequencing Platform"/>
            <person name="Earl A."/>
            <person name="Ward D."/>
            <person name="Feldgarden M."/>
            <person name="Gevers D."/>
            <person name="Huys G."/>
            <person name="Walker B."/>
            <person name="Young S.K."/>
            <person name="Zeng Q."/>
            <person name="Gargeya S."/>
            <person name="Fitzgerald M."/>
            <person name="Haas B."/>
            <person name="Abouelleil A."/>
            <person name="Alvarado L."/>
            <person name="Arachchi H.M."/>
            <person name="Berlin A.M."/>
            <person name="Chapman S.B."/>
            <person name="Goldberg J."/>
            <person name="Griggs A."/>
            <person name="Gujja S."/>
            <person name="Hansen M."/>
            <person name="Howarth C."/>
            <person name="Imamovic A."/>
            <person name="Larimer J."/>
            <person name="McCowen C."/>
            <person name="Montmayeur A."/>
            <person name="Murphy C."/>
            <person name="Neiman D."/>
            <person name="Pearson M."/>
            <person name="Priest M."/>
            <person name="Roberts A."/>
            <person name="Saif S."/>
            <person name="Shea T."/>
            <person name="Sisk P."/>
            <person name="Sykes S."/>
            <person name="Wortman J."/>
            <person name="Nusbaum C."/>
            <person name="Birren B."/>
        </authorList>
    </citation>
    <scope>NUCLEOTIDE SEQUENCE [LARGE SCALE GENOMIC DNA]</scope>
    <source>
        <strain evidence="1 2">CCUG 45783</strain>
    </source>
</reference>
<proteinExistence type="predicted"/>
<dbReference type="OrthoDB" id="196483at2"/>
<sequence length="109" mass="11542">MSADDVLPCLSCGACCKSYRVSFYWAEALDLGLPDAMTEQVTPHISCMKGTNASRPYCIALGTGDAGPMACGVYAQRPSACREVEVGDGKCNGARERHGLQPLAALMPR</sequence>
<dbReference type="STRING" id="47229.LO55_4962"/>
<evidence type="ECO:0008006" key="3">
    <source>
        <dbReference type="Google" id="ProtNLM"/>
    </source>
</evidence>
<dbReference type="RefSeq" id="WP_005669382.1">
    <property type="nucleotide sequence ID" value="NZ_JH992924.1"/>
</dbReference>
<dbReference type="AlphaFoldDB" id="K9DPW2"/>
<name>K9DPW2_9BURK</name>
<dbReference type="EMBL" id="AGZI01000049">
    <property type="protein sequence ID" value="EKU80827.1"/>
    <property type="molecule type" value="Genomic_DNA"/>
</dbReference>
<comment type="caution">
    <text evidence="1">The sequence shown here is derived from an EMBL/GenBank/DDBJ whole genome shotgun (WGS) entry which is preliminary data.</text>
</comment>
<organism evidence="1 2">
    <name type="scientific">Massilia timonae CCUG 45783</name>
    <dbReference type="NCBI Taxonomy" id="883126"/>
    <lineage>
        <taxon>Bacteria</taxon>
        <taxon>Pseudomonadati</taxon>
        <taxon>Pseudomonadota</taxon>
        <taxon>Betaproteobacteria</taxon>
        <taxon>Burkholderiales</taxon>
        <taxon>Oxalobacteraceae</taxon>
        <taxon>Telluria group</taxon>
        <taxon>Massilia</taxon>
    </lineage>
</organism>
<dbReference type="Pfam" id="PF03692">
    <property type="entry name" value="CxxCxxCC"/>
    <property type="match status" value="1"/>
</dbReference>